<gene>
    <name evidence="7" type="ORF">TsocGM_01675</name>
</gene>
<accession>A0A432MRA8</accession>
<dbReference type="OrthoDB" id="231050at2"/>
<proteinExistence type="inferred from homology"/>
<evidence type="ECO:0000256" key="2">
    <source>
        <dbReference type="ARBA" id="ARBA00005695"/>
    </source>
</evidence>
<evidence type="ECO:0000313" key="7">
    <source>
        <dbReference type="EMBL" id="RUL89505.1"/>
    </source>
</evidence>
<dbReference type="PANTHER" id="PTHR30290">
    <property type="entry name" value="PERIPLASMIC BINDING COMPONENT OF ABC TRANSPORTER"/>
    <property type="match status" value="1"/>
</dbReference>
<organism evidence="7 8">
    <name type="scientific">Tautonia sociabilis</name>
    <dbReference type="NCBI Taxonomy" id="2080755"/>
    <lineage>
        <taxon>Bacteria</taxon>
        <taxon>Pseudomonadati</taxon>
        <taxon>Planctomycetota</taxon>
        <taxon>Planctomycetia</taxon>
        <taxon>Isosphaerales</taxon>
        <taxon>Isosphaeraceae</taxon>
        <taxon>Tautonia</taxon>
    </lineage>
</organism>
<dbReference type="PANTHER" id="PTHR30290:SF10">
    <property type="entry name" value="PERIPLASMIC OLIGOPEPTIDE-BINDING PROTEIN-RELATED"/>
    <property type="match status" value="1"/>
</dbReference>
<evidence type="ECO:0000256" key="4">
    <source>
        <dbReference type="ARBA" id="ARBA00022729"/>
    </source>
</evidence>
<dbReference type="EMBL" id="RYZH01000002">
    <property type="protein sequence ID" value="RUL89505.1"/>
    <property type="molecule type" value="Genomic_DNA"/>
</dbReference>
<dbReference type="RefSeq" id="WP_126723581.1">
    <property type="nucleotide sequence ID" value="NZ_RYZH01000002.1"/>
</dbReference>
<protein>
    <submittedName>
        <fullName evidence="7">Peptide ABC transporter substrate-binding protein</fullName>
    </submittedName>
</protein>
<keyword evidence="4 5" id="KW-0732">Signal</keyword>
<reference evidence="7 8" key="2">
    <citation type="submission" date="2019-01" db="EMBL/GenBank/DDBJ databases">
        <title>Tautonia sociabilis, a novel thermotolerant planctomycete of Isosphaeraceae family, isolated from a 4000 m deep subterranean habitat.</title>
        <authorList>
            <person name="Kovaleva O.L."/>
            <person name="Elcheninov A.G."/>
            <person name="Van Heerden E."/>
            <person name="Toshchakov S.V."/>
            <person name="Novikov A."/>
            <person name="Bonch-Osmolovskaya E.A."/>
            <person name="Kublanov I.V."/>
        </authorList>
    </citation>
    <scope>NUCLEOTIDE SEQUENCE [LARGE SCALE GENOMIC DNA]</scope>
    <source>
        <strain evidence="7 8">GM2012</strain>
    </source>
</reference>
<evidence type="ECO:0000256" key="1">
    <source>
        <dbReference type="ARBA" id="ARBA00004196"/>
    </source>
</evidence>
<keyword evidence="3" id="KW-0813">Transport</keyword>
<feature type="domain" description="Solute-binding protein family 5" evidence="6">
    <location>
        <begin position="370"/>
        <end position="693"/>
    </location>
</feature>
<keyword evidence="8" id="KW-1185">Reference proteome</keyword>
<dbReference type="Gene3D" id="3.40.190.10">
    <property type="entry name" value="Periplasmic binding protein-like II"/>
    <property type="match status" value="1"/>
</dbReference>
<comment type="caution">
    <text evidence="7">The sequence shown here is derived from an EMBL/GenBank/DDBJ whole genome shotgun (WGS) entry which is preliminary data.</text>
</comment>
<dbReference type="AlphaFoldDB" id="A0A432MRA8"/>
<feature type="signal peptide" evidence="5">
    <location>
        <begin position="1"/>
        <end position="26"/>
    </location>
</feature>
<evidence type="ECO:0000256" key="5">
    <source>
        <dbReference type="SAM" id="SignalP"/>
    </source>
</evidence>
<dbReference type="InterPro" id="IPR039424">
    <property type="entry name" value="SBP_5"/>
</dbReference>
<reference evidence="7 8" key="1">
    <citation type="submission" date="2018-12" db="EMBL/GenBank/DDBJ databases">
        <authorList>
            <person name="Toschakov S.V."/>
        </authorList>
    </citation>
    <scope>NUCLEOTIDE SEQUENCE [LARGE SCALE GENOMIC DNA]</scope>
    <source>
        <strain evidence="7 8">GM2012</strain>
    </source>
</reference>
<comment type="similarity">
    <text evidence="2">Belongs to the bacterial solute-binding protein 5 family.</text>
</comment>
<dbReference type="Gene3D" id="3.10.105.10">
    <property type="entry name" value="Dipeptide-binding Protein, Domain 3"/>
    <property type="match status" value="1"/>
</dbReference>
<evidence type="ECO:0000259" key="6">
    <source>
        <dbReference type="Pfam" id="PF00496"/>
    </source>
</evidence>
<dbReference type="GO" id="GO:1904680">
    <property type="term" value="F:peptide transmembrane transporter activity"/>
    <property type="evidence" value="ECO:0007669"/>
    <property type="project" value="TreeGrafter"/>
</dbReference>
<dbReference type="GO" id="GO:0030313">
    <property type="term" value="C:cell envelope"/>
    <property type="evidence" value="ECO:0007669"/>
    <property type="project" value="UniProtKB-SubCell"/>
</dbReference>
<feature type="chain" id="PRO_5019394634" evidence="5">
    <location>
        <begin position="27"/>
        <end position="808"/>
    </location>
</feature>
<dbReference type="GO" id="GO:0015833">
    <property type="term" value="P:peptide transport"/>
    <property type="evidence" value="ECO:0007669"/>
    <property type="project" value="TreeGrafter"/>
</dbReference>
<dbReference type="SUPFAM" id="SSF53850">
    <property type="entry name" value="Periplasmic binding protein-like II"/>
    <property type="match status" value="1"/>
</dbReference>
<name>A0A432MRA8_9BACT</name>
<dbReference type="Pfam" id="PF00496">
    <property type="entry name" value="SBP_bac_5"/>
    <property type="match status" value="1"/>
</dbReference>
<dbReference type="Proteomes" id="UP000280296">
    <property type="component" value="Unassembled WGS sequence"/>
</dbReference>
<evidence type="ECO:0000256" key="3">
    <source>
        <dbReference type="ARBA" id="ARBA00022448"/>
    </source>
</evidence>
<evidence type="ECO:0000313" key="8">
    <source>
        <dbReference type="Proteomes" id="UP000280296"/>
    </source>
</evidence>
<dbReference type="InterPro" id="IPR000914">
    <property type="entry name" value="SBP_5_dom"/>
</dbReference>
<comment type="subcellular location">
    <subcellularLocation>
        <location evidence="1">Cell envelope</location>
    </subcellularLocation>
</comment>
<sequence>MPFLRPGPRPLSAGLVALALVLSALGAGLTAQPTQDVSLPTDRDLLRDPPFDRLTLIDGTVLIVDPVSPRPLPDKEEIRKAESEEQPRYERVGGLLVSKAPELKRDPSENAIVIRTQDEEPRDYYVKILSIREVDYFEDLLLAEAVRRARSGDFGRAFELVLAVQTRAPDWPGLRETSDRITLLEGEDALTRGRVDDGLRLLGELYRRSPDFPGLKPRLAEAYADRIGLALEQGAFALGRRVLSDLKALAPESPIISQMERRFVDRARRLAEQADRLDGPDRVERLAEALRIWPSDDEIAQRYRAAFSEAPVLDVAVLDVPRRPGPFVECPADDRVIQLLYLPILADTSEEAKRGGRDRQIAAELTSGDIGRRLVIEVKQGLSWNDGSRPVASADVARALSDRALPSTIGYDARWASLLSRVTLLDERSVEVVLNRAPLDPAAWLLIPVGPAHGGRDGLVWTPDGPRPIGSGPYTLGPLSPTTARLDRADGSTAATVPIARIQERRYVSPADPVSALRRGDVTLLESVPLDQLDTLSEEPAIRIGRYRAPRMHWLAIDGRNPLLRNRSLRRGLSFAIDREKLLEERVLRRPLEAATVPSDGPFPVGSFADAPDVSPLAHDPLLAKMMVRAAKQELGEDSIALTLAYPAIPTARAVIPRLVEAFEDAGLEVTPIERPPSDLESELRRGARFDLAYRTARIDDPVRNAGPVLCPGYTAPPQADGLGALASPRILQLLLRLEQVQDLPTARELVITIDRETRDELPIIPLWQLQEHFAWRTRLTGPAEEADTLYEGIESWTIEPWFAPDAP</sequence>